<gene>
    <name evidence="4" type="ORF">WICPIJ_001863</name>
</gene>
<reference evidence="4" key="2">
    <citation type="submission" date="2021-01" db="EMBL/GenBank/DDBJ databases">
        <authorList>
            <person name="Schikora-Tamarit M.A."/>
        </authorList>
    </citation>
    <scope>NUCLEOTIDE SEQUENCE</scope>
    <source>
        <strain evidence="4">CBS2887</strain>
    </source>
</reference>
<keyword evidence="3" id="KW-0496">Mitochondrion</keyword>
<reference evidence="4" key="1">
    <citation type="journal article" date="2021" name="Open Biol.">
        <title>Shared evolutionary footprints suggest mitochondrial oxidative damage underlies multiple complex I losses in fungi.</title>
        <authorList>
            <person name="Schikora-Tamarit M.A."/>
            <person name="Marcet-Houben M."/>
            <person name="Nosek J."/>
            <person name="Gabaldon T."/>
        </authorList>
    </citation>
    <scope>NUCLEOTIDE SEQUENCE</scope>
    <source>
        <strain evidence="4">CBS2887</strain>
    </source>
</reference>
<keyword evidence="5" id="KW-1185">Reference proteome</keyword>
<dbReference type="InterPro" id="IPR014843">
    <property type="entry name" value="Him1/Fmp52"/>
</dbReference>
<dbReference type="SUPFAM" id="SSF51735">
    <property type="entry name" value="NAD(P)-binding Rossmann-fold domains"/>
    <property type="match status" value="1"/>
</dbReference>
<evidence type="ECO:0000256" key="1">
    <source>
        <dbReference type="ARBA" id="ARBA00004450"/>
    </source>
</evidence>
<keyword evidence="3" id="KW-0472">Membrane</keyword>
<dbReference type="GO" id="GO:0051170">
    <property type="term" value="P:import into nucleus"/>
    <property type="evidence" value="ECO:0007669"/>
    <property type="project" value="TreeGrafter"/>
</dbReference>
<accession>A0A9P8QAS3</accession>
<proteinExistence type="inferred from homology"/>
<dbReference type="PANTHER" id="PTHR14097:SF7">
    <property type="entry name" value="OXIDOREDUCTASE HTATIP2"/>
    <property type="match status" value="1"/>
</dbReference>
<evidence type="ECO:0000313" key="4">
    <source>
        <dbReference type="EMBL" id="KAH3687148.1"/>
    </source>
</evidence>
<evidence type="ECO:0000256" key="3">
    <source>
        <dbReference type="ARBA" id="ARBA00022787"/>
    </source>
</evidence>
<sequence>MSAFITGSTGLCGHFILAHSADFYPQVYSLSRSKPTTPPSNATILTDSSPFENWSDIIKNLQTDQIPEVFFSALGTTKATAGGVEQRHRIDHDLNLTLAKAALQKGIKKYVMISSIGADPHSMFSYLKTKGELEQDIINLGFDQVIILQPGLLIGERTQSKFLGESVISKPFDWIRGTLLGRALMNPIRGEEVALAALKLSKKGFSGEKVVRVSGHDVYKAAYE</sequence>
<protein>
    <recommendedName>
        <fullName evidence="6">NAD(P)-binding domain-containing protein</fullName>
    </recommendedName>
</protein>
<dbReference type="PANTHER" id="PTHR14097">
    <property type="entry name" value="OXIDOREDUCTASE HTATIP2"/>
    <property type="match status" value="1"/>
</dbReference>
<dbReference type="AlphaFoldDB" id="A0A9P8QAS3"/>
<dbReference type="Gene3D" id="3.40.50.720">
    <property type="entry name" value="NAD(P)-binding Rossmann-like Domain"/>
    <property type="match status" value="1"/>
</dbReference>
<dbReference type="Proteomes" id="UP000774326">
    <property type="component" value="Unassembled WGS sequence"/>
</dbReference>
<dbReference type="OrthoDB" id="430436at2759"/>
<evidence type="ECO:0008006" key="6">
    <source>
        <dbReference type="Google" id="ProtNLM"/>
    </source>
</evidence>
<comment type="caution">
    <text evidence="4">The sequence shown here is derived from an EMBL/GenBank/DDBJ whole genome shotgun (WGS) entry which is preliminary data.</text>
</comment>
<name>A0A9P8QAS3_WICPI</name>
<dbReference type="GO" id="GO:0005741">
    <property type="term" value="C:mitochondrial outer membrane"/>
    <property type="evidence" value="ECO:0007669"/>
    <property type="project" value="UniProtKB-SubCell"/>
</dbReference>
<organism evidence="4 5">
    <name type="scientific">Wickerhamomyces pijperi</name>
    <name type="common">Yeast</name>
    <name type="synonym">Pichia pijperi</name>
    <dbReference type="NCBI Taxonomy" id="599730"/>
    <lineage>
        <taxon>Eukaryota</taxon>
        <taxon>Fungi</taxon>
        <taxon>Dikarya</taxon>
        <taxon>Ascomycota</taxon>
        <taxon>Saccharomycotina</taxon>
        <taxon>Saccharomycetes</taxon>
        <taxon>Phaffomycetales</taxon>
        <taxon>Wickerhamomycetaceae</taxon>
        <taxon>Wickerhamomyces</taxon>
    </lineage>
</organism>
<evidence type="ECO:0000256" key="2">
    <source>
        <dbReference type="ARBA" id="ARBA00006617"/>
    </source>
</evidence>
<dbReference type="EMBL" id="JAEUBG010000970">
    <property type="protein sequence ID" value="KAH3687148.1"/>
    <property type="molecule type" value="Genomic_DNA"/>
</dbReference>
<comment type="similarity">
    <text evidence="2">Belongs to the FMP52 family.</text>
</comment>
<keyword evidence="3" id="KW-1000">Mitochondrion outer membrane</keyword>
<comment type="subcellular location">
    <subcellularLocation>
        <location evidence="1">Mitochondrion outer membrane</location>
        <topology evidence="1">Peripheral membrane protein</topology>
    </subcellularLocation>
</comment>
<dbReference type="Pfam" id="PF08732">
    <property type="entry name" value="HIM1"/>
    <property type="match status" value="1"/>
</dbReference>
<dbReference type="InterPro" id="IPR036291">
    <property type="entry name" value="NAD(P)-bd_dom_sf"/>
</dbReference>
<evidence type="ECO:0000313" key="5">
    <source>
        <dbReference type="Proteomes" id="UP000774326"/>
    </source>
</evidence>